<dbReference type="AlphaFoldDB" id="A0A424YYK0"/>
<feature type="compositionally biased region" description="Basic and acidic residues" evidence="1">
    <location>
        <begin position="18"/>
        <end position="35"/>
    </location>
</feature>
<name>A0A424YYK0_9BACT</name>
<evidence type="ECO:0000256" key="1">
    <source>
        <dbReference type="SAM" id="MobiDB-lite"/>
    </source>
</evidence>
<dbReference type="EMBL" id="QURW01000025">
    <property type="protein sequence ID" value="RQD86039.1"/>
    <property type="molecule type" value="Genomic_DNA"/>
</dbReference>
<dbReference type="SUPFAM" id="SSF101498">
    <property type="entry name" value="Anti-sigma factor FlgM"/>
    <property type="match status" value="1"/>
</dbReference>
<dbReference type="Proteomes" id="UP000286095">
    <property type="component" value="Unassembled WGS sequence"/>
</dbReference>
<proteinExistence type="predicted"/>
<dbReference type="Proteomes" id="UP000093205">
    <property type="component" value="Chromosome"/>
</dbReference>
<protein>
    <submittedName>
        <fullName evidence="3">Flagellar biosynthesis anti-sigma factor FlgM</fullName>
    </submittedName>
</protein>
<reference evidence="4 5" key="1">
    <citation type="submission" date="2018-08" db="EMBL/GenBank/DDBJ databases">
        <title>Survival mechanisms of Campylobacter hepaticus identified by genomic analysis and comparative transcriptomic analysis of in vivo and in vitro derived bacteria.</title>
        <authorList>
            <person name="Van T.T.H."/>
            <person name="Moore R.J."/>
        </authorList>
    </citation>
    <scope>NUCLEOTIDE SEQUENCE [LARGE SCALE GENOMIC DNA]</scope>
    <source>
        <strain evidence="3 5">54L</strain>
        <strain evidence="2 4">HV10</strain>
    </source>
</reference>
<keyword evidence="3" id="KW-0969">Cilium</keyword>
<dbReference type="OrthoDB" id="5340044at2"/>
<dbReference type="KEGG" id="chw:A2J15_005075"/>
<accession>A0A424YYK0</accession>
<evidence type="ECO:0000313" key="3">
    <source>
        <dbReference type="EMBL" id="RQD86039.1"/>
    </source>
</evidence>
<evidence type="ECO:0000313" key="4">
    <source>
        <dbReference type="Proteomes" id="UP000093205"/>
    </source>
</evidence>
<dbReference type="STRING" id="1813019.A2J15_07260"/>
<organism evidence="3 5">
    <name type="scientific">Campylobacter hepaticus</name>
    <dbReference type="NCBI Taxonomy" id="1813019"/>
    <lineage>
        <taxon>Bacteria</taxon>
        <taxon>Pseudomonadati</taxon>
        <taxon>Campylobacterota</taxon>
        <taxon>Epsilonproteobacteria</taxon>
        <taxon>Campylobacterales</taxon>
        <taxon>Campylobacteraceae</taxon>
        <taxon>Campylobacter</taxon>
    </lineage>
</organism>
<gene>
    <name evidence="2" type="ORF">A2J15_005075</name>
    <name evidence="3" type="ORF">DZD40_07215</name>
</gene>
<dbReference type="EMBL" id="CP031611">
    <property type="protein sequence ID" value="AXP09068.1"/>
    <property type="molecule type" value="Genomic_DNA"/>
</dbReference>
<dbReference type="InterPro" id="IPR035890">
    <property type="entry name" value="Anti-sigma-28_factor_FlgM_sf"/>
</dbReference>
<keyword evidence="4" id="KW-1185">Reference proteome</keyword>
<keyword evidence="3" id="KW-0966">Cell projection</keyword>
<sequence>MINPIQNGGPTLCPPSKVNKENKMESTQKTDNDKAKKIAEQIKDGTYTINLKGTADAIADALI</sequence>
<keyword evidence="3" id="KW-0282">Flagellum</keyword>
<evidence type="ECO:0000313" key="2">
    <source>
        <dbReference type="EMBL" id="AXP09068.1"/>
    </source>
</evidence>
<dbReference type="RefSeq" id="WP_066777656.1">
    <property type="nucleotide sequence ID" value="NZ_CBCSFE010000017.1"/>
</dbReference>
<dbReference type="GeneID" id="44004891"/>
<feature type="region of interest" description="Disordered" evidence="1">
    <location>
        <begin position="1"/>
        <end position="35"/>
    </location>
</feature>
<evidence type="ECO:0000313" key="5">
    <source>
        <dbReference type="Proteomes" id="UP000286095"/>
    </source>
</evidence>